<evidence type="ECO:0000256" key="1">
    <source>
        <dbReference type="SAM" id="SignalP"/>
    </source>
</evidence>
<dbReference type="Gene3D" id="3.40.50.1820">
    <property type="entry name" value="alpha/beta hydrolase"/>
    <property type="match status" value="1"/>
</dbReference>
<sequence length="263" mass="28851">MNNVFLKILFGLAAAFLWLSQAPANAQTRIEHLVLEAEDGEQVTGFLFQKHVSDDDAPLAILMHGMGGSSITWLAYDQSFYVDAITRDMIDRGYRVVALDARAHGARISDISPMDRLRSLRSGESGPYRSMINGTVEDYVKLLDHLDKRFGLPDRVVAIGYSMGAQTAILLSAQDDRVSHIVTMVPPAARSAIDVAPVTHAAKVSAQWLLITAAQDQFSTAEENAELVHAAGSQLTKVEFDSGHRLPRKYTAAVANWLDRSED</sequence>
<dbReference type="EMBL" id="BAAAEM010000002">
    <property type="protein sequence ID" value="GAA0465272.1"/>
    <property type="molecule type" value="Genomic_DNA"/>
</dbReference>
<evidence type="ECO:0000259" key="2">
    <source>
        <dbReference type="Pfam" id="PF12697"/>
    </source>
</evidence>
<gene>
    <name evidence="3" type="ORF">GCM10009096_02310</name>
</gene>
<evidence type="ECO:0000313" key="3">
    <source>
        <dbReference type="EMBL" id="GAA0465272.1"/>
    </source>
</evidence>
<dbReference type="Pfam" id="PF12697">
    <property type="entry name" value="Abhydrolase_6"/>
    <property type="match status" value="1"/>
</dbReference>
<feature type="domain" description="AB hydrolase-1" evidence="2">
    <location>
        <begin position="61"/>
        <end position="209"/>
    </location>
</feature>
<dbReference type="Proteomes" id="UP001500713">
    <property type="component" value="Unassembled WGS sequence"/>
</dbReference>
<accession>A0ABN1A1I2</accession>
<feature type="signal peptide" evidence="1">
    <location>
        <begin position="1"/>
        <end position="26"/>
    </location>
</feature>
<feature type="chain" id="PRO_5046333969" description="AB hydrolase-1 domain-containing protein" evidence="1">
    <location>
        <begin position="27"/>
        <end position="263"/>
    </location>
</feature>
<dbReference type="InterPro" id="IPR000073">
    <property type="entry name" value="AB_hydrolase_1"/>
</dbReference>
<comment type="caution">
    <text evidence="3">The sequence shown here is derived from an EMBL/GenBank/DDBJ whole genome shotgun (WGS) entry which is preliminary data.</text>
</comment>
<keyword evidence="4" id="KW-1185">Reference proteome</keyword>
<reference evidence="3 4" key="1">
    <citation type="journal article" date="2019" name="Int. J. Syst. Evol. Microbiol.">
        <title>The Global Catalogue of Microorganisms (GCM) 10K type strain sequencing project: providing services to taxonomists for standard genome sequencing and annotation.</title>
        <authorList>
            <consortium name="The Broad Institute Genomics Platform"/>
            <consortium name="The Broad Institute Genome Sequencing Center for Infectious Disease"/>
            <person name="Wu L."/>
            <person name="Ma J."/>
        </authorList>
    </citation>
    <scope>NUCLEOTIDE SEQUENCE [LARGE SCALE GENOMIC DNA]</scope>
    <source>
        <strain evidence="3 4">JCM 14162</strain>
    </source>
</reference>
<evidence type="ECO:0000313" key="4">
    <source>
        <dbReference type="Proteomes" id="UP001500713"/>
    </source>
</evidence>
<organism evidence="3 4">
    <name type="scientific">Parasphingorhabdus litoris</name>
    <dbReference type="NCBI Taxonomy" id="394733"/>
    <lineage>
        <taxon>Bacteria</taxon>
        <taxon>Pseudomonadati</taxon>
        <taxon>Pseudomonadota</taxon>
        <taxon>Alphaproteobacteria</taxon>
        <taxon>Sphingomonadales</taxon>
        <taxon>Sphingomonadaceae</taxon>
        <taxon>Parasphingorhabdus</taxon>
    </lineage>
</organism>
<keyword evidence="1" id="KW-0732">Signal</keyword>
<dbReference type="SUPFAM" id="SSF53474">
    <property type="entry name" value="alpha/beta-Hydrolases"/>
    <property type="match status" value="1"/>
</dbReference>
<dbReference type="InterPro" id="IPR029058">
    <property type="entry name" value="AB_hydrolase_fold"/>
</dbReference>
<name>A0ABN1A1I2_9SPHN</name>
<dbReference type="RefSeq" id="WP_229954214.1">
    <property type="nucleotide sequence ID" value="NZ_BAAAEM010000002.1"/>
</dbReference>
<protein>
    <recommendedName>
        <fullName evidence="2">AB hydrolase-1 domain-containing protein</fullName>
    </recommendedName>
</protein>
<proteinExistence type="predicted"/>
<dbReference type="PANTHER" id="PTHR43194">
    <property type="entry name" value="HYDROLASE ALPHA/BETA FOLD FAMILY"/>
    <property type="match status" value="1"/>
</dbReference>
<dbReference type="PANTHER" id="PTHR43194:SF2">
    <property type="entry name" value="PEROXISOMAL MEMBRANE PROTEIN LPX1"/>
    <property type="match status" value="1"/>
</dbReference>
<dbReference type="InterPro" id="IPR050228">
    <property type="entry name" value="Carboxylesterase_BioH"/>
</dbReference>